<organism evidence="2 3">
    <name type="scientific">Paracerasibacillus soli</name>
    <dbReference type="NCBI Taxonomy" id="480284"/>
    <lineage>
        <taxon>Bacteria</taxon>
        <taxon>Bacillati</taxon>
        <taxon>Bacillota</taxon>
        <taxon>Bacilli</taxon>
        <taxon>Bacillales</taxon>
        <taxon>Bacillaceae</taxon>
        <taxon>Paracerasibacillus</taxon>
    </lineage>
</organism>
<evidence type="ECO:0000259" key="1">
    <source>
        <dbReference type="Pfam" id="PF14504"/>
    </source>
</evidence>
<sequence>MKKGRFILFVSLILLTGLFLLGNNMIQPNKANDKNATSFVKKDSVVKKKQLPEKRLLSKSFKGDLYHWIDQSTHELVEEMGEPTRKDISPYGYTWWVYTDQKEEYIQFGIEDKKVKTIFAAGENISTEPMKIGMTYEELKKTIDVKSKVTYKDG</sequence>
<dbReference type="RefSeq" id="WP_320378841.1">
    <property type="nucleotide sequence ID" value="NZ_JAWDIQ010000001.1"/>
</dbReference>
<comment type="caution">
    <text evidence="2">The sequence shown here is derived from an EMBL/GenBank/DDBJ whole genome shotgun (WGS) entry which is preliminary data.</text>
</comment>
<feature type="domain" description="CAP-associated" evidence="1">
    <location>
        <begin position="69"/>
        <end position="151"/>
    </location>
</feature>
<reference evidence="2 3" key="1">
    <citation type="submission" date="2023-10" db="EMBL/GenBank/DDBJ databases">
        <title>Virgibacillus soli CC-YMP-6 genome.</title>
        <authorList>
            <person name="Miliotis G."/>
            <person name="Sengupta P."/>
            <person name="Hameed A."/>
            <person name="Chuvochina M."/>
            <person name="Mcdonagh F."/>
            <person name="Simpson A.C."/>
            <person name="Singh N.K."/>
            <person name="Rekha P.D."/>
            <person name="Raman K."/>
            <person name="Hugenholtz P."/>
            <person name="Venkateswaran K."/>
        </authorList>
    </citation>
    <scope>NUCLEOTIDE SEQUENCE [LARGE SCALE GENOMIC DNA]</scope>
    <source>
        <strain evidence="2 3">CC-YMP-6</strain>
    </source>
</reference>
<evidence type="ECO:0000313" key="3">
    <source>
        <dbReference type="Proteomes" id="UP001275315"/>
    </source>
</evidence>
<dbReference type="InterPro" id="IPR035940">
    <property type="entry name" value="CAP_sf"/>
</dbReference>
<keyword evidence="3" id="KW-1185">Reference proteome</keyword>
<proteinExistence type="predicted"/>
<evidence type="ECO:0000313" key="2">
    <source>
        <dbReference type="EMBL" id="MDY0408078.1"/>
    </source>
</evidence>
<dbReference type="InterPro" id="IPR029410">
    <property type="entry name" value="CAP_assoc"/>
</dbReference>
<dbReference type="Pfam" id="PF14504">
    <property type="entry name" value="CAP_assoc_N"/>
    <property type="match status" value="1"/>
</dbReference>
<accession>A0ABU5CNZ1</accession>
<protein>
    <submittedName>
        <fullName evidence="2">CAP-associated domain-containing protein</fullName>
    </submittedName>
</protein>
<dbReference type="Proteomes" id="UP001275315">
    <property type="component" value="Unassembled WGS sequence"/>
</dbReference>
<name>A0ABU5CNZ1_9BACI</name>
<dbReference type="Gene3D" id="3.40.33.10">
    <property type="entry name" value="CAP"/>
    <property type="match status" value="1"/>
</dbReference>
<dbReference type="EMBL" id="JAWDIQ010000001">
    <property type="protein sequence ID" value="MDY0408078.1"/>
    <property type="molecule type" value="Genomic_DNA"/>
</dbReference>
<gene>
    <name evidence="2" type="ORF">RWD45_05005</name>
</gene>